<proteinExistence type="predicted"/>
<evidence type="ECO:0000259" key="2">
    <source>
        <dbReference type="PROSITE" id="PS51371"/>
    </source>
</evidence>
<feature type="domain" description="CBS" evidence="2">
    <location>
        <begin position="112"/>
        <end position="169"/>
    </location>
</feature>
<keyword evidence="4" id="KW-1185">Reference proteome</keyword>
<dbReference type="Gene3D" id="3.10.580.10">
    <property type="entry name" value="CBS-domain"/>
    <property type="match status" value="1"/>
</dbReference>
<accession>A0ABY8QSY9</accession>
<dbReference type="PROSITE" id="PS51371">
    <property type="entry name" value="CBS"/>
    <property type="match status" value="1"/>
</dbReference>
<sequence length="340" mass="38119">MREDIEEVLKNWAESAKQTPIKMSTRRFITHWGSQRRGAQVTQRIGEDLKSYGLTTDPWFEYGWIDDEVSIVIDESDDGENDRVEGPHEFQETNRIASTVAGALRVGQVPSASADLVSITPSSSLAEAQSLMMRHDFSQLPVLSGDRDIRGMISWESLAQFRMHRGATMALSDCITPVSTVELTDDLLPLVPQIIRDGYVLVLARNRTLSGIVTTADLSEAFSSMAGPFLLVGECERYLRVVVDRYFETSALVAAARPGNADRTVKSSANLTFGELARLFEPVESWSRFNWEIDRSVFLAALEEARVLRNEVMHFSTDAIDQSSLYELANLVRWLKILSH</sequence>
<dbReference type="Proteomes" id="UP001209083">
    <property type="component" value="Chromosome"/>
</dbReference>
<dbReference type="InterPro" id="IPR046342">
    <property type="entry name" value="CBS_dom_sf"/>
</dbReference>
<keyword evidence="1" id="KW-0129">CBS domain</keyword>
<dbReference type="SUPFAM" id="SSF54631">
    <property type="entry name" value="CBS-domain pair"/>
    <property type="match status" value="1"/>
</dbReference>
<dbReference type="RefSeq" id="WP_349638326.1">
    <property type="nucleotide sequence ID" value="NZ_CP090958.1"/>
</dbReference>
<reference evidence="3 4" key="1">
    <citation type="submission" date="2023-05" db="EMBL/GenBank/DDBJ databases">
        <title>Lithophilousrod everest ZFBP1038 complete genpme.</title>
        <authorList>
            <person name="Tian M."/>
        </authorList>
    </citation>
    <scope>NUCLEOTIDE SEQUENCE [LARGE SCALE GENOMIC DNA]</scope>
    <source>
        <strain evidence="3 4">ZFBP1038</strain>
    </source>
</reference>
<organism evidence="3 4">
    <name type="scientific">Saxibacter everestensis</name>
    <dbReference type="NCBI Taxonomy" id="2909229"/>
    <lineage>
        <taxon>Bacteria</taxon>
        <taxon>Bacillati</taxon>
        <taxon>Actinomycetota</taxon>
        <taxon>Actinomycetes</taxon>
        <taxon>Micrococcales</taxon>
        <taxon>Brevibacteriaceae</taxon>
        <taxon>Saxibacter</taxon>
    </lineage>
</organism>
<evidence type="ECO:0000313" key="3">
    <source>
        <dbReference type="EMBL" id="WGW11536.1"/>
    </source>
</evidence>
<name>A0ABY8QSY9_9MICO</name>
<evidence type="ECO:0000313" key="4">
    <source>
        <dbReference type="Proteomes" id="UP001209083"/>
    </source>
</evidence>
<evidence type="ECO:0000256" key="1">
    <source>
        <dbReference type="PROSITE-ProRule" id="PRU00703"/>
    </source>
</evidence>
<dbReference type="Pfam" id="PF00571">
    <property type="entry name" value="CBS"/>
    <property type="match status" value="1"/>
</dbReference>
<dbReference type="InterPro" id="IPR000644">
    <property type="entry name" value="CBS_dom"/>
</dbReference>
<gene>
    <name evidence="3" type="ORF">LWF01_15800</name>
</gene>
<protein>
    <submittedName>
        <fullName evidence="3">CBS domain-containing protein</fullName>
    </submittedName>
</protein>
<dbReference type="SMART" id="SM00116">
    <property type="entry name" value="CBS"/>
    <property type="match status" value="1"/>
</dbReference>
<dbReference type="EMBL" id="CP090958">
    <property type="protein sequence ID" value="WGW11536.1"/>
    <property type="molecule type" value="Genomic_DNA"/>
</dbReference>